<accession>I1C1C9</accession>
<dbReference type="Proteomes" id="UP000009138">
    <property type="component" value="Unassembled WGS sequence"/>
</dbReference>
<sequence length="109" mass="12252">MDDFYFIIFTQLLCLIIDSVNLVTESTPTFKMSQELGPLISVVYLGWSMSSCVKVHEGVILSGLVNVLLGQLYLYVVILYKESLTKRQDEISASTQSVIVDADKKKEKL</sequence>
<keyword evidence="1" id="KW-1133">Transmembrane helix</keyword>
<evidence type="ECO:0000256" key="1">
    <source>
        <dbReference type="SAM" id="Phobius"/>
    </source>
</evidence>
<dbReference type="VEuPathDB" id="FungiDB:RO3G_06964"/>
<dbReference type="InParanoid" id="I1C1C9"/>
<feature type="transmembrane region" description="Helical" evidence="1">
    <location>
        <begin position="36"/>
        <end position="53"/>
    </location>
</feature>
<keyword evidence="3" id="KW-1185">Reference proteome</keyword>
<dbReference type="AlphaFoldDB" id="I1C1C9"/>
<evidence type="ECO:0000313" key="3">
    <source>
        <dbReference type="Proteomes" id="UP000009138"/>
    </source>
</evidence>
<feature type="transmembrane region" description="Helical" evidence="1">
    <location>
        <begin position="6"/>
        <end position="24"/>
    </location>
</feature>
<dbReference type="EMBL" id="CH476736">
    <property type="protein sequence ID" value="EIE82259.1"/>
    <property type="molecule type" value="Genomic_DNA"/>
</dbReference>
<keyword evidence="1" id="KW-0812">Transmembrane</keyword>
<dbReference type="RefSeq" id="XP_067517655.1">
    <property type="nucleotide sequence ID" value="XM_067661554.1"/>
</dbReference>
<gene>
    <name evidence="2" type="ORF">RO3G_06964</name>
</gene>
<proteinExistence type="predicted"/>
<organism evidence="2 3">
    <name type="scientific">Rhizopus delemar (strain RA 99-880 / ATCC MYA-4621 / FGSC 9543 / NRRL 43880)</name>
    <name type="common">Mucormycosis agent</name>
    <name type="synonym">Rhizopus arrhizus var. delemar</name>
    <dbReference type="NCBI Taxonomy" id="246409"/>
    <lineage>
        <taxon>Eukaryota</taxon>
        <taxon>Fungi</taxon>
        <taxon>Fungi incertae sedis</taxon>
        <taxon>Mucoromycota</taxon>
        <taxon>Mucoromycotina</taxon>
        <taxon>Mucoromycetes</taxon>
        <taxon>Mucorales</taxon>
        <taxon>Mucorineae</taxon>
        <taxon>Rhizopodaceae</taxon>
        <taxon>Rhizopus</taxon>
    </lineage>
</organism>
<keyword evidence="1" id="KW-0472">Membrane</keyword>
<feature type="transmembrane region" description="Helical" evidence="1">
    <location>
        <begin position="59"/>
        <end position="80"/>
    </location>
</feature>
<evidence type="ECO:0000313" key="2">
    <source>
        <dbReference type="EMBL" id="EIE82259.1"/>
    </source>
</evidence>
<name>I1C1C9_RHIO9</name>
<reference evidence="2 3" key="1">
    <citation type="journal article" date="2009" name="PLoS Genet.">
        <title>Genomic analysis of the basal lineage fungus Rhizopus oryzae reveals a whole-genome duplication.</title>
        <authorList>
            <person name="Ma L.-J."/>
            <person name="Ibrahim A.S."/>
            <person name="Skory C."/>
            <person name="Grabherr M.G."/>
            <person name="Burger G."/>
            <person name="Butler M."/>
            <person name="Elias M."/>
            <person name="Idnurm A."/>
            <person name="Lang B.F."/>
            <person name="Sone T."/>
            <person name="Abe A."/>
            <person name="Calvo S.E."/>
            <person name="Corrochano L.M."/>
            <person name="Engels R."/>
            <person name="Fu J."/>
            <person name="Hansberg W."/>
            <person name="Kim J.-M."/>
            <person name="Kodira C.D."/>
            <person name="Koehrsen M.J."/>
            <person name="Liu B."/>
            <person name="Miranda-Saavedra D."/>
            <person name="O'Leary S."/>
            <person name="Ortiz-Castellanos L."/>
            <person name="Poulter R."/>
            <person name="Rodriguez-Romero J."/>
            <person name="Ruiz-Herrera J."/>
            <person name="Shen Y.-Q."/>
            <person name="Zeng Q."/>
            <person name="Galagan J."/>
            <person name="Birren B.W."/>
            <person name="Cuomo C.A."/>
            <person name="Wickes B.L."/>
        </authorList>
    </citation>
    <scope>NUCLEOTIDE SEQUENCE [LARGE SCALE GENOMIC DNA]</scope>
    <source>
        <strain evidence="3">RA 99-880 / ATCC MYA-4621 / FGSC 9543 / NRRL 43880</strain>
    </source>
</reference>
<protein>
    <submittedName>
        <fullName evidence="2">Uncharacterized protein</fullName>
    </submittedName>
</protein>
<dbReference type="GeneID" id="93613935"/>